<keyword evidence="2" id="KW-0482">Metalloprotease</keyword>
<dbReference type="AlphaFoldDB" id="A0A9Q4C5T2"/>
<dbReference type="PANTHER" id="PTHR35864">
    <property type="entry name" value="ZINC METALLOPROTEASE MJ0611-RELATED"/>
    <property type="match status" value="1"/>
</dbReference>
<evidence type="ECO:0000313" key="3">
    <source>
        <dbReference type="Proteomes" id="UP001149411"/>
    </source>
</evidence>
<keyword evidence="3" id="KW-1185">Reference proteome</keyword>
<accession>A0A9Q4C5T2</accession>
<dbReference type="RefSeq" id="WP_266086759.1">
    <property type="nucleotide sequence ID" value="NZ_RKLV01000005.1"/>
</dbReference>
<keyword evidence="1" id="KW-0812">Transmembrane</keyword>
<keyword evidence="1" id="KW-0472">Membrane</keyword>
<dbReference type="PANTHER" id="PTHR35864:SF1">
    <property type="entry name" value="ZINC METALLOPROTEASE YWHC-RELATED"/>
    <property type="match status" value="1"/>
</dbReference>
<feature type="transmembrane region" description="Helical" evidence="1">
    <location>
        <begin position="116"/>
        <end position="138"/>
    </location>
</feature>
<reference evidence="2" key="1">
    <citation type="submission" date="2022-09" db="EMBL/GenBank/DDBJ databases">
        <title>Haloadaptaus new haloarchaeum isolated from saline soil.</title>
        <authorList>
            <person name="Duran-Viseras A."/>
            <person name="Sanchez-Porro C."/>
            <person name="Ventosa A."/>
        </authorList>
    </citation>
    <scope>NUCLEOTIDE SEQUENCE</scope>
    <source>
        <strain evidence="2">F3-133</strain>
    </source>
</reference>
<feature type="transmembrane region" description="Helical" evidence="1">
    <location>
        <begin position="42"/>
        <end position="64"/>
    </location>
</feature>
<organism evidence="2 3">
    <name type="scientific">Halorutilus salinus</name>
    <dbReference type="NCBI Taxonomy" id="2487751"/>
    <lineage>
        <taxon>Archaea</taxon>
        <taxon>Methanobacteriati</taxon>
        <taxon>Methanobacteriota</taxon>
        <taxon>Stenosarchaea group</taxon>
        <taxon>Halobacteria</taxon>
        <taxon>Halorutilales</taxon>
        <taxon>Halorutilaceae</taxon>
        <taxon>Halorutilus</taxon>
    </lineage>
</organism>
<comment type="caution">
    <text evidence="2">The sequence shown here is derived from an EMBL/GenBank/DDBJ whole genome shotgun (WGS) entry which is preliminary data.</text>
</comment>
<dbReference type="GO" id="GO:0008237">
    <property type="term" value="F:metallopeptidase activity"/>
    <property type="evidence" value="ECO:0007669"/>
    <property type="project" value="UniProtKB-KW"/>
</dbReference>
<feature type="transmembrane region" description="Helical" evidence="1">
    <location>
        <begin position="182"/>
        <end position="199"/>
    </location>
</feature>
<keyword evidence="2" id="KW-0645">Protease</keyword>
<evidence type="ECO:0000256" key="1">
    <source>
        <dbReference type="SAM" id="Phobius"/>
    </source>
</evidence>
<feature type="transmembrane region" description="Helical" evidence="1">
    <location>
        <begin position="15"/>
        <end position="35"/>
    </location>
</feature>
<dbReference type="InterPro" id="IPR052348">
    <property type="entry name" value="Metallopeptidase_M50B"/>
</dbReference>
<feature type="transmembrane region" description="Helical" evidence="1">
    <location>
        <begin position="84"/>
        <end position="104"/>
    </location>
</feature>
<sequence length="201" mass="21042">MRLSTSRTETRDLGLAWLALTLGFTLLLTDLGSIARGFNADAFVGTFVAAFGTAGAGFLLHELAHKLVAQRYGYPAEFRADYEMLAVTIASGALGFLFAAPGAVHVRGRVDDRTNGVVALAGPATNLALFALFVPVSLVAGDGFIGYAASLGVFVNALLAAFNLAPYGPLDGRKVLAWNRRVYAVVLVVAVAVAAYSFLSL</sequence>
<proteinExistence type="predicted"/>
<feature type="transmembrane region" description="Helical" evidence="1">
    <location>
        <begin position="144"/>
        <end position="170"/>
    </location>
</feature>
<gene>
    <name evidence="2" type="ORF">EGH25_06095</name>
</gene>
<keyword evidence="2" id="KW-0378">Hydrolase</keyword>
<protein>
    <submittedName>
        <fullName evidence="2">Metalloprotease</fullName>
    </submittedName>
</protein>
<name>A0A9Q4C5T2_9EURY</name>
<dbReference type="Proteomes" id="UP001149411">
    <property type="component" value="Unassembled WGS sequence"/>
</dbReference>
<dbReference type="EMBL" id="RKLV01000005">
    <property type="protein sequence ID" value="MCX2818919.1"/>
    <property type="molecule type" value="Genomic_DNA"/>
</dbReference>
<evidence type="ECO:0000313" key="2">
    <source>
        <dbReference type="EMBL" id="MCX2818919.1"/>
    </source>
</evidence>
<keyword evidence="1" id="KW-1133">Transmembrane helix</keyword>